<feature type="domain" description="AAA+ ATPase" evidence="8">
    <location>
        <begin position="443"/>
        <end position="665"/>
    </location>
</feature>
<feature type="domain" description="Helicase ATP-binding" evidence="9">
    <location>
        <begin position="424"/>
        <end position="644"/>
    </location>
</feature>
<evidence type="ECO:0000256" key="5">
    <source>
        <dbReference type="ARBA" id="ARBA00022840"/>
    </source>
</evidence>
<dbReference type="InterPro" id="IPR041677">
    <property type="entry name" value="DNA2/NAM7_AAA_11"/>
</dbReference>
<dbReference type="CDD" id="cd18808">
    <property type="entry name" value="SF1_C_Upf1"/>
    <property type="match status" value="1"/>
</dbReference>
<evidence type="ECO:0000256" key="4">
    <source>
        <dbReference type="ARBA" id="ARBA00022806"/>
    </source>
</evidence>
<dbReference type="InterPro" id="IPR003593">
    <property type="entry name" value="AAA+_ATPase"/>
</dbReference>
<dbReference type="GO" id="GO:0016787">
    <property type="term" value="F:hydrolase activity"/>
    <property type="evidence" value="ECO:0007669"/>
    <property type="project" value="UniProtKB-KW"/>
</dbReference>
<accession>A0A8S1H2L7</accession>
<dbReference type="Proteomes" id="UP000835052">
    <property type="component" value="Unassembled WGS sequence"/>
</dbReference>
<dbReference type="EMBL" id="CAJGYM010000012">
    <property type="protein sequence ID" value="CAD6189765.1"/>
    <property type="molecule type" value="Genomic_DNA"/>
</dbReference>
<gene>
    <name evidence="10" type="ORF">CAUJ_LOCUS5684</name>
</gene>
<dbReference type="PANTHER" id="PTHR43788">
    <property type="entry name" value="DNA2/NAM7 HELICASE FAMILY MEMBER"/>
    <property type="match status" value="1"/>
</dbReference>
<dbReference type="InterPro" id="IPR027417">
    <property type="entry name" value="P-loop_NTPase"/>
</dbReference>
<comment type="caution">
    <text evidence="10">The sequence shown here is derived from an EMBL/GenBank/DDBJ whole genome shotgun (WGS) entry which is preliminary data.</text>
</comment>
<dbReference type="InterPro" id="IPR050534">
    <property type="entry name" value="Coronavir_polyprotein_1ab"/>
</dbReference>
<evidence type="ECO:0000259" key="8">
    <source>
        <dbReference type="SMART" id="SM00382"/>
    </source>
</evidence>
<keyword evidence="3" id="KW-0378">Hydrolase</keyword>
<evidence type="ECO:0000256" key="6">
    <source>
        <dbReference type="ARBA" id="ARBA00048432"/>
    </source>
</evidence>
<dbReference type="GO" id="GO:0043139">
    <property type="term" value="F:5'-3' DNA helicase activity"/>
    <property type="evidence" value="ECO:0007669"/>
    <property type="project" value="TreeGrafter"/>
</dbReference>
<organism evidence="10 11">
    <name type="scientific">Caenorhabditis auriculariae</name>
    <dbReference type="NCBI Taxonomy" id="2777116"/>
    <lineage>
        <taxon>Eukaryota</taxon>
        <taxon>Metazoa</taxon>
        <taxon>Ecdysozoa</taxon>
        <taxon>Nematoda</taxon>
        <taxon>Chromadorea</taxon>
        <taxon>Rhabditida</taxon>
        <taxon>Rhabditina</taxon>
        <taxon>Rhabditomorpha</taxon>
        <taxon>Rhabditoidea</taxon>
        <taxon>Rhabditidae</taxon>
        <taxon>Peloderinae</taxon>
        <taxon>Caenorhabditis</taxon>
    </lineage>
</organism>
<keyword evidence="4" id="KW-0347">Helicase</keyword>
<dbReference type="SUPFAM" id="SSF52540">
    <property type="entry name" value="P-loop containing nucleoside triphosphate hydrolases"/>
    <property type="match status" value="1"/>
</dbReference>
<feature type="compositionally biased region" description="Basic and acidic residues" evidence="7">
    <location>
        <begin position="21"/>
        <end position="38"/>
    </location>
</feature>
<comment type="similarity">
    <text evidence="1">Belongs to the DNA2/NAM7 helicase family.</text>
</comment>
<feature type="region of interest" description="Disordered" evidence="7">
    <location>
        <begin position="70"/>
        <end position="154"/>
    </location>
</feature>
<dbReference type="OrthoDB" id="5805783at2759"/>
<evidence type="ECO:0000256" key="7">
    <source>
        <dbReference type="SAM" id="MobiDB-lite"/>
    </source>
</evidence>
<evidence type="ECO:0000313" key="11">
    <source>
        <dbReference type="Proteomes" id="UP000835052"/>
    </source>
</evidence>
<evidence type="ECO:0000256" key="1">
    <source>
        <dbReference type="ARBA" id="ARBA00007913"/>
    </source>
</evidence>
<dbReference type="AlphaFoldDB" id="A0A8S1H2L7"/>
<dbReference type="InterPro" id="IPR047187">
    <property type="entry name" value="SF1_C_Upf1"/>
</dbReference>
<dbReference type="SMART" id="SM00382">
    <property type="entry name" value="AAA"/>
    <property type="match status" value="1"/>
</dbReference>
<dbReference type="InterPro" id="IPR041679">
    <property type="entry name" value="DNA2/NAM7-like_C"/>
</dbReference>
<dbReference type="GO" id="GO:0005524">
    <property type="term" value="F:ATP binding"/>
    <property type="evidence" value="ECO:0007669"/>
    <property type="project" value="UniProtKB-KW"/>
</dbReference>
<name>A0A8S1H2L7_9PELO</name>
<dbReference type="Pfam" id="PF13087">
    <property type="entry name" value="AAA_12"/>
    <property type="match status" value="1"/>
</dbReference>
<evidence type="ECO:0000256" key="3">
    <source>
        <dbReference type="ARBA" id="ARBA00022801"/>
    </source>
</evidence>
<dbReference type="InterPro" id="IPR014001">
    <property type="entry name" value="Helicase_ATP-bd"/>
</dbReference>
<evidence type="ECO:0000256" key="2">
    <source>
        <dbReference type="ARBA" id="ARBA00022741"/>
    </source>
</evidence>
<dbReference type="Gene3D" id="3.40.50.300">
    <property type="entry name" value="P-loop containing nucleotide triphosphate hydrolases"/>
    <property type="match status" value="2"/>
</dbReference>
<feature type="compositionally biased region" description="Basic and acidic residues" evidence="7">
    <location>
        <begin position="95"/>
        <end position="110"/>
    </location>
</feature>
<feature type="compositionally biased region" description="Basic and acidic residues" evidence="7">
    <location>
        <begin position="122"/>
        <end position="142"/>
    </location>
</feature>
<reference evidence="10" key="1">
    <citation type="submission" date="2020-10" db="EMBL/GenBank/DDBJ databases">
        <authorList>
            <person name="Kikuchi T."/>
        </authorList>
    </citation>
    <scope>NUCLEOTIDE SEQUENCE</scope>
    <source>
        <strain evidence="10">NKZ352</strain>
    </source>
</reference>
<dbReference type="SMART" id="SM00487">
    <property type="entry name" value="DEXDc"/>
    <property type="match status" value="1"/>
</dbReference>
<protein>
    <submittedName>
        <fullName evidence="10">Uncharacterized protein</fullName>
    </submittedName>
</protein>
<dbReference type="Pfam" id="PF13086">
    <property type="entry name" value="AAA_11"/>
    <property type="match status" value="2"/>
</dbReference>
<comment type="catalytic activity">
    <reaction evidence="6">
        <text>ATP + H2O = ADP + phosphate + H(+)</text>
        <dbReference type="Rhea" id="RHEA:13065"/>
        <dbReference type="ChEBI" id="CHEBI:15377"/>
        <dbReference type="ChEBI" id="CHEBI:15378"/>
        <dbReference type="ChEBI" id="CHEBI:30616"/>
        <dbReference type="ChEBI" id="CHEBI:43474"/>
        <dbReference type="ChEBI" id="CHEBI:456216"/>
        <dbReference type="EC" id="3.6.4.12"/>
    </reaction>
    <physiologicalReaction direction="left-to-right" evidence="6">
        <dbReference type="Rhea" id="RHEA:13066"/>
    </physiologicalReaction>
</comment>
<feature type="region of interest" description="Disordered" evidence="7">
    <location>
        <begin position="1"/>
        <end position="52"/>
    </location>
</feature>
<keyword evidence="11" id="KW-1185">Reference proteome</keyword>
<sequence>MIQNLSSAPSPVMARTQRKVLHVEKDDSEPKPRKVQEKKNKRPLKRDLPQVSEIKALDEQIKKDVISDQELEKTANKRNHKKTFPRDSSQCASEQIKKDVDLLVKKSDKERKKRKKKSLASDAKEVEKLIDVSKQEDHDMPKTKQQQLKRARAKSQTILSEKLKCVPAAHKQEKNTTQKISPQQKEVPKAALKGLNGQAKNNKTNIKSKSQTVPKTKSKIFLELNKRSKIEEKIRNYPKVIAQELEEDVNVSNRILDKVGSFRLVTRRIDAVRGVLLIMTPTAKNLCCSSFGSITKGMHMILSRSSDNGVGTSVVVIEVDKLKLLVVLNIKGMKAQTNLIVTHENYFLRCDPVDKLIDYYSTEVVLNENELLQVSKNLDQSGMITEIEGKKTAAPVKVDTVEDLLEKFNAIRISDADPRIPEIVGSGLNGKQLKAVEMAMNPKRRFTCIQGPPGTGKTRTLAELISVLYRRKEKVLVCAPSNVAVDNIFQATKKRFDELGIGYNKSVLDIGNADSLEEEIKKHPEFRYVLDMRAQQRCLPSRERRSYDTLEKNCRAIYNKLQTRFASEIKVFFSTLGSSLIKKLIELSQFSPELIIIDEASQTTEASVWPVLHFGKRCVLAGDHKQLPAVIRTEIAEKEQFNISLMERLLKEGVSDHHILLEVQHRMNASIMLWSSQIFYQSQLVAHESVRGRSLKSILKSEHHTNKLFHPIILLDTELSEARSYRENFGDSSSFNRGEIVLVKKYVQKLMVAGVENEKIAIITPYNGQKRELAIALKRANIEIGVFTVDEFQGQEREVVVFSFVKNNPKSIGFLKETRRGNVAVTRAKLQFALVASSRMLLKHKHFKALYNTIKNQDGVLNPDDHLK</sequence>
<keyword evidence="2" id="KW-0547">Nucleotide-binding</keyword>
<keyword evidence="5" id="KW-0067">ATP-binding</keyword>
<proteinExistence type="inferred from homology"/>
<evidence type="ECO:0000259" key="9">
    <source>
        <dbReference type="SMART" id="SM00487"/>
    </source>
</evidence>
<evidence type="ECO:0000313" key="10">
    <source>
        <dbReference type="EMBL" id="CAD6189765.1"/>
    </source>
</evidence>
<dbReference type="PANTHER" id="PTHR43788:SF8">
    <property type="entry name" value="DNA-BINDING PROTEIN SMUBP-2"/>
    <property type="match status" value="1"/>
</dbReference>